<dbReference type="AlphaFoldDB" id="A0ABD7HNH7"/>
<evidence type="ECO:0000313" key="2">
    <source>
        <dbReference type="Proteomes" id="UP000284557"/>
    </source>
</evidence>
<protein>
    <submittedName>
        <fullName evidence="1">Uncharacterized protein</fullName>
    </submittedName>
</protein>
<evidence type="ECO:0000313" key="1">
    <source>
        <dbReference type="EMBL" id="RIT36803.1"/>
    </source>
</evidence>
<name>A0ABD7HNH7_9MYCO</name>
<organism evidence="1 2">
    <name type="scientific">Mycobacteroides abscessus</name>
    <dbReference type="NCBI Taxonomy" id="36809"/>
    <lineage>
        <taxon>Bacteria</taxon>
        <taxon>Bacillati</taxon>
        <taxon>Actinomycetota</taxon>
        <taxon>Actinomycetes</taxon>
        <taxon>Mycobacteriales</taxon>
        <taxon>Mycobacteriaceae</taxon>
        <taxon>Mycobacteroides</taxon>
    </lineage>
</organism>
<sequence length="173" mass="19131">MTPERHVMGVSALLMLDEVRDVDRVLGAMTVRDDPHALSVPARVRTFPVVDVLKHDVDRVDLDSDFNPDSATAGRLFVSMSTNYWYPGMSYRTPGNWPPVSRTCRFIWALEPTVVVYYMPEPDWVGDLTSAELIARADVLTPTVVTEFDDRAAQAEAARAAQIQCAPAKAPPG</sequence>
<dbReference type="EMBL" id="QXBN01000012">
    <property type="protein sequence ID" value="RIT36803.1"/>
    <property type="molecule type" value="Genomic_DNA"/>
</dbReference>
<accession>A0ABD7HNH7</accession>
<gene>
    <name evidence="1" type="ORF">D2E76_16250</name>
</gene>
<reference evidence="1 2" key="1">
    <citation type="submission" date="2018-08" db="EMBL/GenBank/DDBJ databases">
        <title>Linezolid Resistance in Mycobacterium abscessus: MIC Distribution and Comprehensive Investigation of Resistance Mechanisms.</title>
        <authorList>
            <person name="Ye M."/>
            <person name="Xu L."/>
            <person name="Zou Y."/>
            <person name="Li B."/>
            <person name="Guo Q."/>
            <person name="Zhang Y."/>
            <person name="Zhan M."/>
            <person name="Xu B."/>
            <person name="Yu F."/>
            <person name="Zhang Z."/>
            <person name="Chu H."/>
        </authorList>
    </citation>
    <scope>NUCLEOTIDE SEQUENCE [LARGE SCALE GENOMIC DNA]</scope>
    <source>
        <strain evidence="1 2">G143</strain>
    </source>
</reference>
<dbReference type="Proteomes" id="UP000284557">
    <property type="component" value="Unassembled WGS sequence"/>
</dbReference>
<proteinExistence type="predicted"/>
<comment type="caution">
    <text evidence="1">The sequence shown here is derived from an EMBL/GenBank/DDBJ whole genome shotgun (WGS) entry which is preliminary data.</text>
</comment>